<comment type="caution">
    <text evidence="3">The sequence shown here is derived from an EMBL/GenBank/DDBJ whole genome shotgun (WGS) entry which is preliminary data.</text>
</comment>
<dbReference type="Proteomes" id="UP001580407">
    <property type="component" value="Unassembled WGS sequence"/>
</dbReference>
<evidence type="ECO:0008006" key="5">
    <source>
        <dbReference type="Google" id="ProtNLM"/>
    </source>
</evidence>
<protein>
    <recommendedName>
        <fullName evidence="5">Flp pilus-assembly TadG-like N-terminal domain-containing protein</fullName>
    </recommendedName>
</protein>
<name>A0ABV5B0Q4_9BACL</name>
<dbReference type="RefSeq" id="WP_375523152.1">
    <property type="nucleotide sequence ID" value="NZ_JBHILM010000001.1"/>
</dbReference>
<evidence type="ECO:0000313" key="4">
    <source>
        <dbReference type="Proteomes" id="UP001580407"/>
    </source>
</evidence>
<organism evidence="3 4">
    <name type="scientific">Paenibacillus terreus</name>
    <dbReference type="NCBI Taxonomy" id="1387834"/>
    <lineage>
        <taxon>Bacteria</taxon>
        <taxon>Bacillati</taxon>
        <taxon>Bacillota</taxon>
        <taxon>Bacilli</taxon>
        <taxon>Bacillales</taxon>
        <taxon>Paenibacillaceae</taxon>
        <taxon>Paenibacillus</taxon>
    </lineage>
</organism>
<keyword evidence="4" id="KW-1185">Reference proteome</keyword>
<proteinExistence type="predicted"/>
<gene>
    <name evidence="3" type="ORF">ACE3NQ_00025</name>
</gene>
<reference evidence="3 4" key="1">
    <citation type="submission" date="2024-09" db="EMBL/GenBank/DDBJ databases">
        <authorList>
            <person name="Ruan L."/>
        </authorList>
    </citation>
    <scope>NUCLEOTIDE SEQUENCE [LARGE SCALE GENOMIC DNA]</scope>
    <source>
        <strain evidence="3 4">D33</strain>
    </source>
</reference>
<evidence type="ECO:0000256" key="1">
    <source>
        <dbReference type="SAM" id="Coils"/>
    </source>
</evidence>
<accession>A0ABV5B0Q4</accession>
<keyword evidence="2" id="KW-0812">Transmembrane</keyword>
<evidence type="ECO:0000313" key="3">
    <source>
        <dbReference type="EMBL" id="MFB5679298.1"/>
    </source>
</evidence>
<sequence length="734" mass="82193">MFRKRKDEEGAVTVFLIMVLAFVFAFVAIFIDYARVAALHVQTEKVLHAALRSVMSAYDPALQRQYGLFAYGEGTGDRIMTKVLNDSAKRTPREGSLALMNSRLDSSSLSMERKLGTYDIFNNQVREEMKYKAPVDFTFEILEKLKPISQNMKEAAHTVDLLKRLQKLYEKREARLDSMLQKQKEAAVSAGDLRKLIMENGSNYIDDARDIEKPETAEEAAAQYNPYLDLYEDNKKNPSLRKELALQGYRTKVSRLKTDIAKEMDKILTKHGSLLQEAETELKEAEKINAQMKQVIAEYKERAANAAYDEVSRAPTSGGIAGSADGTIASARQQVEDLLTPDSVFQSLRSGIREQELAINAVNSKVKIMNSGLANISARTEDADTLKNKVIRARSALDEYLKGYVHQGDYNKLTQAQHLLESRRGSDAERKQLEKQSQNKLREAYQIVEMLSSLTQGNEEFNELEQYYLESLHFNDATAEAGTPTGISYDSYDAVGGAMDGMDGMYGSAAGLLSKLGDEFFQNEYALSRFEHVDFSRFGSLIGPNKTAGNAAEILGDQLQVNGQEVEYILYGFHNPAGNLAAAYGEIFGMRLAIRTMEGLVKNSSKGNPLLVLAAAVLYGVEKAVEDMIMLAQKGYVPLSEYINFKMTYKDHLRLFLMLHSNNERKMSRMLALIRFNTGVNPAERDTYAMGEVRNGIRLWFLPGVMKMLGTASGEGEEIEKGVFYVTKQADFSY</sequence>
<feature type="transmembrane region" description="Helical" evidence="2">
    <location>
        <begin position="12"/>
        <end position="31"/>
    </location>
</feature>
<keyword evidence="1" id="KW-0175">Coiled coil</keyword>
<evidence type="ECO:0000256" key="2">
    <source>
        <dbReference type="SAM" id="Phobius"/>
    </source>
</evidence>
<keyword evidence="2" id="KW-0472">Membrane</keyword>
<keyword evidence="2" id="KW-1133">Transmembrane helix</keyword>
<feature type="coiled-coil region" evidence="1">
    <location>
        <begin position="268"/>
        <end position="302"/>
    </location>
</feature>
<dbReference type="EMBL" id="JBHILM010000001">
    <property type="protein sequence ID" value="MFB5679298.1"/>
    <property type="molecule type" value="Genomic_DNA"/>
</dbReference>